<dbReference type="GO" id="GO:0043590">
    <property type="term" value="C:bacterial nucleoid"/>
    <property type="evidence" value="ECO:0007669"/>
    <property type="project" value="TreeGrafter"/>
</dbReference>
<reference evidence="9 10" key="1">
    <citation type="submission" date="2021-10" db="EMBL/GenBank/DDBJ databases">
        <title>Anaerobic single-cell dispensing facilitates the cultivation of human gut bacteria.</title>
        <authorList>
            <person name="Afrizal A."/>
        </authorList>
    </citation>
    <scope>NUCLEOTIDE SEQUENCE [LARGE SCALE GENOMIC DNA]</scope>
    <source>
        <strain evidence="9 10">CLA-AA-H224</strain>
    </source>
</reference>
<evidence type="ECO:0000313" key="9">
    <source>
        <dbReference type="EMBL" id="MCC2220442.1"/>
    </source>
</evidence>
<dbReference type="PANTHER" id="PTHR33991:SF1">
    <property type="entry name" value="DNA REPAIR PROTEIN RECO"/>
    <property type="match status" value="1"/>
</dbReference>
<evidence type="ECO:0000256" key="5">
    <source>
        <dbReference type="ARBA" id="ARBA00023204"/>
    </source>
</evidence>
<keyword evidence="4 7" id="KW-0233">DNA recombination</keyword>
<proteinExistence type="inferred from homology"/>
<dbReference type="SUPFAM" id="SSF57863">
    <property type="entry name" value="ArfGap/RecO-like zinc finger"/>
    <property type="match status" value="1"/>
</dbReference>
<dbReference type="Proteomes" id="UP001198200">
    <property type="component" value="Unassembled WGS sequence"/>
</dbReference>
<comment type="caution">
    <text evidence="9">The sequence shown here is derived from an EMBL/GenBank/DDBJ whole genome shotgun (WGS) entry which is preliminary data.</text>
</comment>
<keyword evidence="10" id="KW-1185">Reference proteome</keyword>
<comment type="function">
    <text evidence="7">Involved in DNA repair and RecF pathway recombination.</text>
</comment>
<dbReference type="InterPro" id="IPR022572">
    <property type="entry name" value="DNA_rep/recomb_RecO_N"/>
</dbReference>
<dbReference type="Gene3D" id="1.20.1440.120">
    <property type="entry name" value="Recombination protein O, C-terminal domain"/>
    <property type="match status" value="1"/>
</dbReference>
<keyword evidence="3 7" id="KW-0227">DNA damage</keyword>
<name>A0AAE3E305_9FIRM</name>
<dbReference type="InterPro" id="IPR003717">
    <property type="entry name" value="RecO"/>
</dbReference>
<evidence type="ECO:0000256" key="4">
    <source>
        <dbReference type="ARBA" id="ARBA00023172"/>
    </source>
</evidence>
<comment type="similarity">
    <text evidence="1 7">Belongs to the RecO family.</text>
</comment>
<evidence type="ECO:0000256" key="2">
    <source>
        <dbReference type="ARBA" id="ARBA00021310"/>
    </source>
</evidence>
<dbReference type="GO" id="GO:0006310">
    <property type="term" value="P:DNA recombination"/>
    <property type="evidence" value="ECO:0007669"/>
    <property type="project" value="UniProtKB-UniRule"/>
</dbReference>
<sequence>MDTVTVNGMVLSAMPIGEYDRRIVLLTTDLGRISAFVRGARRPNSSLLAAARPFSMGIFTLHAGRDSYTVQAASIKEYFEAVSSDVTKMAYGCYFLEAAGFASEENDDGRELLNLLYFSLKALENQAIPDELVRLVYELRLFLVMGVYPQVFECSVCKSKLTKGWLSVERGNCVCEECAKRKNEAHTSARLYLDESAMYTLQYILTAPIGRLYTFCLEEPVKRTLYDLTVKWRRRYFSREFKSLQVLEEMVHFMGTL</sequence>
<dbReference type="GO" id="GO:0006302">
    <property type="term" value="P:double-strand break repair"/>
    <property type="evidence" value="ECO:0007669"/>
    <property type="project" value="TreeGrafter"/>
</dbReference>
<keyword evidence="5 7" id="KW-0234">DNA repair</keyword>
<dbReference type="SUPFAM" id="SSF50249">
    <property type="entry name" value="Nucleic acid-binding proteins"/>
    <property type="match status" value="1"/>
</dbReference>
<feature type="domain" description="DNA replication/recombination mediator RecO N-terminal" evidence="8">
    <location>
        <begin position="1"/>
        <end position="79"/>
    </location>
</feature>
<organism evidence="9 10">
    <name type="scientific">Anthropogastromicrobium aceti</name>
    <dbReference type="NCBI Taxonomy" id="2981768"/>
    <lineage>
        <taxon>Bacteria</taxon>
        <taxon>Bacillati</taxon>
        <taxon>Bacillota</taxon>
        <taxon>Clostridia</taxon>
        <taxon>Lachnospirales</taxon>
        <taxon>Lachnospiraceae</taxon>
        <taxon>Anthropogastromicrobium</taxon>
    </lineage>
</organism>
<dbReference type="InterPro" id="IPR037278">
    <property type="entry name" value="ARFGAP/RecO"/>
</dbReference>
<dbReference type="InterPro" id="IPR012340">
    <property type="entry name" value="NA-bd_OB-fold"/>
</dbReference>
<evidence type="ECO:0000256" key="7">
    <source>
        <dbReference type="HAMAP-Rule" id="MF_00201"/>
    </source>
</evidence>
<dbReference type="AlphaFoldDB" id="A0AAE3E305"/>
<dbReference type="HAMAP" id="MF_00201">
    <property type="entry name" value="RecO"/>
    <property type="match status" value="1"/>
</dbReference>
<evidence type="ECO:0000259" key="8">
    <source>
        <dbReference type="Pfam" id="PF11967"/>
    </source>
</evidence>
<evidence type="ECO:0000313" key="10">
    <source>
        <dbReference type="Proteomes" id="UP001198200"/>
    </source>
</evidence>
<dbReference type="Gene3D" id="6.20.220.20">
    <property type="entry name" value="Recombination protein O, zinc-binding domain"/>
    <property type="match status" value="1"/>
</dbReference>
<dbReference type="NCBIfam" id="TIGR00613">
    <property type="entry name" value="reco"/>
    <property type="match status" value="1"/>
</dbReference>
<gene>
    <name evidence="7 9" type="primary">recO</name>
    <name evidence="9" type="ORF">LKD48_02095</name>
</gene>
<evidence type="ECO:0000256" key="3">
    <source>
        <dbReference type="ARBA" id="ARBA00022763"/>
    </source>
</evidence>
<evidence type="ECO:0000256" key="6">
    <source>
        <dbReference type="ARBA" id="ARBA00033409"/>
    </source>
</evidence>
<dbReference type="InterPro" id="IPR042242">
    <property type="entry name" value="RecO_C"/>
</dbReference>
<protein>
    <recommendedName>
        <fullName evidence="2 7">DNA repair protein RecO</fullName>
    </recommendedName>
    <alternativeName>
        <fullName evidence="6 7">Recombination protein O</fullName>
    </alternativeName>
</protein>
<dbReference type="EMBL" id="JAJEQN010000003">
    <property type="protein sequence ID" value="MCC2220442.1"/>
    <property type="molecule type" value="Genomic_DNA"/>
</dbReference>
<accession>A0AAE3E305</accession>
<dbReference type="PANTHER" id="PTHR33991">
    <property type="entry name" value="DNA REPAIR PROTEIN RECO"/>
    <property type="match status" value="1"/>
</dbReference>
<dbReference type="RefSeq" id="WP_308731027.1">
    <property type="nucleotide sequence ID" value="NZ_JAJEQN010000003.1"/>
</dbReference>
<dbReference type="Gene3D" id="2.40.50.140">
    <property type="entry name" value="Nucleic acid-binding proteins"/>
    <property type="match status" value="1"/>
</dbReference>
<dbReference type="Pfam" id="PF11967">
    <property type="entry name" value="RecO_N"/>
    <property type="match status" value="1"/>
</dbReference>
<evidence type="ECO:0000256" key="1">
    <source>
        <dbReference type="ARBA" id="ARBA00007452"/>
    </source>
</evidence>
<dbReference type="Pfam" id="PF02565">
    <property type="entry name" value="RecO_C"/>
    <property type="match status" value="1"/>
</dbReference>